<dbReference type="EMBL" id="LR796296">
    <property type="protein sequence ID" value="CAB4134670.1"/>
    <property type="molecule type" value="Genomic_DNA"/>
</dbReference>
<sequence>MALKFRKGDNVAVNLKRVIPTGPVMDIKLDDDGQIQYLIEFMNENEEIHARWYYEDELVAAK</sequence>
<organism evidence="1">
    <name type="scientific">uncultured Caudovirales phage</name>
    <dbReference type="NCBI Taxonomy" id="2100421"/>
    <lineage>
        <taxon>Viruses</taxon>
        <taxon>Duplodnaviria</taxon>
        <taxon>Heunggongvirae</taxon>
        <taxon>Uroviricota</taxon>
        <taxon>Caudoviricetes</taxon>
        <taxon>Peduoviridae</taxon>
        <taxon>Maltschvirus</taxon>
        <taxon>Maltschvirus maltsch</taxon>
    </lineage>
</organism>
<evidence type="ECO:0000313" key="1">
    <source>
        <dbReference type="EMBL" id="CAB4134670.1"/>
    </source>
</evidence>
<gene>
    <name evidence="1" type="ORF">UFOVP274_32</name>
</gene>
<proteinExistence type="predicted"/>
<protein>
    <submittedName>
        <fullName evidence="1">Uncharacterized protein</fullName>
    </submittedName>
</protein>
<accession>A0A6J5LNL7</accession>
<name>A0A6J5LNL7_9CAUD</name>
<reference evidence="1" key="1">
    <citation type="submission" date="2020-04" db="EMBL/GenBank/DDBJ databases">
        <authorList>
            <person name="Chiriac C."/>
            <person name="Salcher M."/>
            <person name="Ghai R."/>
            <person name="Kavagutti S V."/>
        </authorList>
    </citation>
    <scope>NUCLEOTIDE SEQUENCE</scope>
</reference>